<accession>A0A6A4DE22</accession>
<comment type="caution">
    <text evidence="3">The sequence shown here is derived from an EMBL/GenBank/DDBJ whole genome shotgun (WGS) entry which is preliminary data.</text>
</comment>
<evidence type="ECO:0000313" key="3">
    <source>
        <dbReference type="EMBL" id="KAE9300858.1"/>
    </source>
</evidence>
<organism evidence="3 4">
    <name type="scientific">Phytophthora rubi</name>
    <dbReference type="NCBI Taxonomy" id="129364"/>
    <lineage>
        <taxon>Eukaryota</taxon>
        <taxon>Sar</taxon>
        <taxon>Stramenopiles</taxon>
        <taxon>Oomycota</taxon>
        <taxon>Peronosporomycetes</taxon>
        <taxon>Peronosporales</taxon>
        <taxon>Peronosporaceae</taxon>
        <taxon>Phytophthora</taxon>
    </lineage>
</organism>
<dbReference type="SUPFAM" id="SSF56672">
    <property type="entry name" value="DNA/RNA polymerases"/>
    <property type="match status" value="1"/>
</dbReference>
<protein>
    <recommendedName>
        <fullName evidence="5">Reverse transcriptase domain-containing protein</fullName>
    </recommendedName>
</protein>
<feature type="domain" description="Reverse transcriptase" evidence="1">
    <location>
        <begin position="418"/>
        <end position="607"/>
    </location>
</feature>
<sequence>MDARLDRSWYRHTSDHESPALANLLAKRGLVDALAPPTDTGHLNMDDLYEATHTYQYSVRAGVEATARLDRWYVSAPMVDWVTAVETRRTGTTADHRAVRLHLRSPVDPVRVRKPAKVYPPPTIAADAVRERTLLLLQDFANGLEAEPPDARKWARKWDLFKVAVIRETLAIIKRRRKTDRNSYKQRIRRLVKQEARLRERAAGVVDSGESITDALEVLTLTEGRGGTPLQRVRNAITDCTMGRATAQQRRLFKAGGHSSKKTTKAMSRRVSTKYFDNEIHRLDSAIGHSARGVHDKADTLADAWTPIFQQPESTIEERAAVLPWLGDQGEYTELLADMTEPFTSAEVAAAVGASKPGKACGPDRLGNDWYRDFGDQLIPILTKLYNCWCPTGRSRTPFSKQTFCACGRGGDSSNPLNFRPLALLDTDYKILTRMMATRASQKLGTIIHPNQNGFVPFRNIHSTIDLYTAAQAAAHADPTMAKALALLLDFCKAYDSVDREFLYDVLRWLGCPDDYVTALQALHDGTQVRFLANGYHSRRIDADTRIQGILLKSEAGTVQLKIGGYADDSASYVRSEREVGFILDITGEFALASGLRLNEGKTLVIALNPDAVPDIATLPAPLRVQPVTKLSRYLGLPGGSVPDPEYTWQLAQTQLITRLALATRKTMTADQRSMVVAAVVIPKLLYIGRHQWPTTTLIASFQHMIHNFVWHARFSADAVGGRAWLSKQVAGLPRKDGGLAVPDLKLKLLAHAAVTVNAWALEADSTMQIVGDVVAGVGTKATAQPLYITPRHTPPPTQTPRITESLWVTGLTLCNIYGGVAAVTGKADMVVALGCLLLFRGPLGLQWRGRRLLIDASALRGSLWDRYTDTENVQHGAFCTEWMPYLVLSDLRLYSETGKIINPRTRFRSICSAGVQLKDVLHWKWTHTNRLVATALGLRLTKTMKRHIGSLMQLLLLNYPQMMKPGSHNGGIRYFTREEGHTPIRRGLNSARQLVTLTPALTPILAESPVTSHRSLMTVMQREVGPGARITRVHPHPRLARTVCLWIGTRDWHTPRKAYKAQIGAKARTKGLADSATRQNKWAASNAGTAAGLKVLSWHRLRRIVGLNPWGEQLLLRIKLHAISTYNPVTAGMGCPHQGCERNGRVDLQHVFWDCVAARTLREVLLRRWTAAGLKLKSFEEAIFALALPTLPPKLTRLTGQYVATLPDAQAAALGGLVDQLIMNCWSIGAALYLLSVWRWRVAHFDALNDVTTAYHTAGLRQRLYHGYTDATRDYPTDTPPHIGARLSSIICGALGGGGEACPASPVGASPIYLILIAGTRGSTTRKCSSGTVILRLRPGFGTYRVVQVGYAMYAGATVTLSQSIHFGLLRGLRRCISNQWVPAHVLGDHPLALRQLLTRTPPRATHLQGDYWKARRLADAADVCSWTIQDRDYNRAAQALARLAQTAGNDMEWQEHEWQQAGTRWDGVKGHIGRDVKRWLREFAKSTDSAVEEATV</sequence>
<dbReference type="Proteomes" id="UP000434957">
    <property type="component" value="Unassembled WGS sequence"/>
</dbReference>
<dbReference type="EMBL" id="QXFT01002276">
    <property type="protein sequence ID" value="KAE9300858.1"/>
    <property type="molecule type" value="Genomic_DNA"/>
</dbReference>
<dbReference type="InterPro" id="IPR002156">
    <property type="entry name" value="RNaseH_domain"/>
</dbReference>
<dbReference type="Pfam" id="PF00078">
    <property type="entry name" value="RVT_1"/>
    <property type="match status" value="1"/>
</dbReference>
<keyword evidence="4" id="KW-1185">Reference proteome</keyword>
<proteinExistence type="predicted"/>
<name>A0A6A4DE22_9STRA</name>
<dbReference type="Pfam" id="PF13456">
    <property type="entry name" value="RVT_3"/>
    <property type="match status" value="1"/>
</dbReference>
<dbReference type="GO" id="GO:0003676">
    <property type="term" value="F:nucleic acid binding"/>
    <property type="evidence" value="ECO:0007669"/>
    <property type="project" value="InterPro"/>
</dbReference>
<evidence type="ECO:0000313" key="4">
    <source>
        <dbReference type="Proteomes" id="UP000434957"/>
    </source>
</evidence>
<dbReference type="GO" id="GO:0004523">
    <property type="term" value="F:RNA-DNA hybrid ribonuclease activity"/>
    <property type="evidence" value="ECO:0007669"/>
    <property type="project" value="InterPro"/>
</dbReference>
<feature type="domain" description="RNase H type-1" evidence="2">
    <location>
        <begin position="1357"/>
        <end position="1445"/>
    </location>
</feature>
<gene>
    <name evidence="3" type="ORF">PR003_g22660</name>
</gene>
<reference evidence="3 4" key="1">
    <citation type="submission" date="2018-08" db="EMBL/GenBank/DDBJ databases">
        <title>Genomic investigation of the strawberry pathogen Phytophthora fragariae indicates pathogenicity is determined by transcriptional variation in three key races.</title>
        <authorList>
            <person name="Adams T.M."/>
            <person name="Armitage A.D."/>
            <person name="Sobczyk M.K."/>
            <person name="Bates H.J."/>
            <person name="Dunwell J.M."/>
            <person name="Nellist C.F."/>
            <person name="Harrison R.J."/>
        </authorList>
    </citation>
    <scope>NUCLEOTIDE SEQUENCE [LARGE SCALE GENOMIC DNA]</scope>
    <source>
        <strain evidence="3 4">SCRP333</strain>
    </source>
</reference>
<evidence type="ECO:0008006" key="5">
    <source>
        <dbReference type="Google" id="ProtNLM"/>
    </source>
</evidence>
<dbReference type="PANTHER" id="PTHR19446">
    <property type="entry name" value="REVERSE TRANSCRIPTASES"/>
    <property type="match status" value="1"/>
</dbReference>
<dbReference type="InterPro" id="IPR000477">
    <property type="entry name" value="RT_dom"/>
</dbReference>
<dbReference type="InterPro" id="IPR043502">
    <property type="entry name" value="DNA/RNA_pol_sf"/>
</dbReference>
<evidence type="ECO:0000259" key="2">
    <source>
        <dbReference type="Pfam" id="PF13456"/>
    </source>
</evidence>
<evidence type="ECO:0000259" key="1">
    <source>
        <dbReference type="Pfam" id="PF00078"/>
    </source>
</evidence>